<protein>
    <submittedName>
        <fullName evidence="1">Uncharacterized protein</fullName>
    </submittedName>
</protein>
<accession>A0A1L6MZ10</accession>
<name>A0A1L6MZ10_9BACT</name>
<reference evidence="1 2" key="1">
    <citation type="submission" date="2016-08" db="EMBL/GenBank/DDBJ databases">
        <title>Identification and validation of antigenic proteins from Pajaroellobacter abortibovis using de-novo genome sequence assembly and reverse vaccinology.</title>
        <authorList>
            <person name="Welly B.T."/>
            <person name="Miller M.R."/>
            <person name="Stott J.L."/>
            <person name="Blanchard M.T."/>
            <person name="Islas-Trejo A.D."/>
            <person name="O'Rourke S.M."/>
            <person name="Young A.E."/>
            <person name="Medrano J.F."/>
            <person name="Van Eenennaam A.L."/>
        </authorList>
    </citation>
    <scope>NUCLEOTIDE SEQUENCE [LARGE SCALE GENOMIC DNA]</scope>
    <source>
        <strain evidence="1 2">BTF92-0548A/99-0131</strain>
    </source>
</reference>
<dbReference type="EMBL" id="CP016908">
    <property type="protein sequence ID" value="APS00730.1"/>
    <property type="molecule type" value="Genomic_DNA"/>
</dbReference>
<gene>
    <name evidence="1" type="ORF">BCY86_08605</name>
</gene>
<proteinExistence type="predicted"/>
<keyword evidence="2" id="KW-1185">Reference proteome</keyword>
<organism evidence="1 2">
    <name type="scientific">Pajaroellobacter abortibovis</name>
    <dbReference type="NCBI Taxonomy" id="1882918"/>
    <lineage>
        <taxon>Bacteria</taxon>
        <taxon>Pseudomonadati</taxon>
        <taxon>Myxococcota</taxon>
        <taxon>Polyangia</taxon>
        <taxon>Polyangiales</taxon>
        <taxon>Polyangiaceae</taxon>
    </lineage>
</organism>
<evidence type="ECO:0000313" key="2">
    <source>
        <dbReference type="Proteomes" id="UP000185544"/>
    </source>
</evidence>
<dbReference type="Proteomes" id="UP000185544">
    <property type="component" value="Chromosome"/>
</dbReference>
<evidence type="ECO:0000313" key="1">
    <source>
        <dbReference type="EMBL" id="APS00730.1"/>
    </source>
</evidence>
<dbReference type="KEGG" id="pabo:BCY86_08605"/>
<sequence>MESPQENELLLQVLSGSSLHVLKPTREAIYSRKNKETETIFQVDLDPVSPVSIPTRDRFF</sequence>
<dbReference type="STRING" id="1882918.BCY86_08605"/>
<dbReference type="AlphaFoldDB" id="A0A1L6MZ10"/>